<evidence type="ECO:0000313" key="9">
    <source>
        <dbReference type="EMBL" id="QDU57790.1"/>
    </source>
</evidence>
<dbReference type="GO" id="GO:0002949">
    <property type="term" value="P:tRNA threonylcarbamoyladenosine modification"/>
    <property type="evidence" value="ECO:0007669"/>
    <property type="project" value="InterPro"/>
</dbReference>
<dbReference type="AlphaFoldDB" id="A0A518ASU3"/>
<evidence type="ECO:0000256" key="2">
    <source>
        <dbReference type="ARBA" id="ARBA00022679"/>
    </source>
</evidence>
<organism evidence="9 10">
    <name type="scientific">Aeoliella mucimassa</name>
    <dbReference type="NCBI Taxonomy" id="2527972"/>
    <lineage>
        <taxon>Bacteria</taxon>
        <taxon>Pseudomonadati</taxon>
        <taxon>Planctomycetota</taxon>
        <taxon>Planctomycetia</taxon>
        <taxon>Pirellulales</taxon>
        <taxon>Lacipirellulaceae</taxon>
        <taxon>Aeoliella</taxon>
    </lineage>
</organism>
<dbReference type="EC" id="2.3.1.234" evidence="1"/>
<dbReference type="InterPro" id="IPR017861">
    <property type="entry name" value="KAE1/TsaD"/>
</dbReference>
<dbReference type="EMBL" id="CP036278">
    <property type="protein sequence ID" value="QDU57790.1"/>
    <property type="molecule type" value="Genomic_DNA"/>
</dbReference>
<comment type="catalytic activity">
    <reaction evidence="7">
        <text>L-threonylcarbamoyladenylate + adenosine(37) in tRNA = N(6)-L-threonylcarbamoyladenosine(37) in tRNA + AMP + H(+)</text>
        <dbReference type="Rhea" id="RHEA:37059"/>
        <dbReference type="Rhea" id="RHEA-COMP:10162"/>
        <dbReference type="Rhea" id="RHEA-COMP:10163"/>
        <dbReference type="ChEBI" id="CHEBI:15378"/>
        <dbReference type="ChEBI" id="CHEBI:73682"/>
        <dbReference type="ChEBI" id="CHEBI:74411"/>
        <dbReference type="ChEBI" id="CHEBI:74418"/>
        <dbReference type="ChEBI" id="CHEBI:456215"/>
        <dbReference type="EC" id="2.3.1.234"/>
    </reaction>
</comment>
<dbReference type="InterPro" id="IPR000905">
    <property type="entry name" value="Gcp-like_dom"/>
</dbReference>
<keyword evidence="3" id="KW-0819">tRNA processing</keyword>
<evidence type="ECO:0000256" key="5">
    <source>
        <dbReference type="ARBA" id="ARBA00023004"/>
    </source>
</evidence>
<dbReference type="InterPro" id="IPR022496">
    <property type="entry name" value="T6A_TsaB"/>
</dbReference>
<keyword evidence="5" id="KW-0408">Iron</keyword>
<dbReference type="PANTHER" id="PTHR11735">
    <property type="entry name" value="TRNA N6-ADENOSINE THREONYLCARBAMOYLTRANSFERASE"/>
    <property type="match status" value="1"/>
</dbReference>
<dbReference type="Pfam" id="PF00814">
    <property type="entry name" value="TsaD"/>
    <property type="match status" value="1"/>
</dbReference>
<dbReference type="CDD" id="cd24032">
    <property type="entry name" value="ASKHA_NBD_TsaB"/>
    <property type="match status" value="1"/>
</dbReference>
<feature type="domain" description="Gcp-like" evidence="8">
    <location>
        <begin position="38"/>
        <end position="179"/>
    </location>
</feature>
<evidence type="ECO:0000256" key="6">
    <source>
        <dbReference type="ARBA" id="ARBA00023315"/>
    </source>
</evidence>
<accession>A0A518ASU3</accession>
<gene>
    <name evidence="9" type="primary">tsaB</name>
    <name evidence="9" type="ORF">Pan181_40120</name>
</gene>
<keyword evidence="10" id="KW-1185">Reference proteome</keyword>
<evidence type="ECO:0000256" key="3">
    <source>
        <dbReference type="ARBA" id="ARBA00022694"/>
    </source>
</evidence>
<dbReference type="RefSeq" id="WP_145249161.1">
    <property type="nucleotide sequence ID" value="NZ_CP036278.1"/>
</dbReference>
<evidence type="ECO:0000256" key="1">
    <source>
        <dbReference type="ARBA" id="ARBA00012156"/>
    </source>
</evidence>
<proteinExistence type="predicted"/>
<dbReference type="Proteomes" id="UP000315750">
    <property type="component" value="Chromosome"/>
</dbReference>
<keyword evidence="4" id="KW-0479">Metal-binding</keyword>
<dbReference type="InterPro" id="IPR043129">
    <property type="entry name" value="ATPase_NBD"/>
</dbReference>
<evidence type="ECO:0000259" key="8">
    <source>
        <dbReference type="Pfam" id="PF00814"/>
    </source>
</evidence>
<evidence type="ECO:0000256" key="7">
    <source>
        <dbReference type="ARBA" id="ARBA00048117"/>
    </source>
</evidence>
<dbReference type="GO" id="GO:0005829">
    <property type="term" value="C:cytosol"/>
    <property type="evidence" value="ECO:0007669"/>
    <property type="project" value="TreeGrafter"/>
</dbReference>
<sequence length="234" mass="24533">MNPPIILAIETSGKIASLALLEAQPADCQLLQQVALAADQRTAQALVPAMHQLLKSHNMDASQLGAIAVVTGPGSFTGLRIGVTAAKTLAYASETTLAGVNTLDTLAAQAPAQAARVWGVVDAQRGDLFAACYTTDMRQTLGESDPTQLLAAERWLEQLQPGDVVIGPAAARYAVRLPEGAEMAPEADCTPHAATVGQLGWQIINRQGGVDPFALVPHYHRLSAAEEKALAAKR</sequence>
<dbReference type="GO" id="GO:0046872">
    <property type="term" value="F:metal ion binding"/>
    <property type="evidence" value="ECO:0007669"/>
    <property type="project" value="UniProtKB-KW"/>
</dbReference>
<dbReference type="PANTHER" id="PTHR11735:SF11">
    <property type="entry name" value="TRNA THREONYLCARBAMOYLADENOSINE BIOSYNTHESIS PROTEIN TSAB"/>
    <property type="match status" value="1"/>
</dbReference>
<keyword evidence="2" id="KW-0808">Transferase</keyword>
<name>A0A518ASU3_9BACT</name>
<dbReference type="Gene3D" id="3.30.420.40">
    <property type="match status" value="2"/>
</dbReference>
<protein>
    <recommendedName>
        <fullName evidence="1">N(6)-L-threonylcarbamoyladenine synthase</fullName>
        <ecNumber evidence="1">2.3.1.234</ecNumber>
    </recommendedName>
</protein>
<evidence type="ECO:0000256" key="4">
    <source>
        <dbReference type="ARBA" id="ARBA00022723"/>
    </source>
</evidence>
<reference evidence="9 10" key="1">
    <citation type="submission" date="2019-02" db="EMBL/GenBank/DDBJ databases">
        <title>Deep-cultivation of Planctomycetes and their phenomic and genomic characterization uncovers novel biology.</title>
        <authorList>
            <person name="Wiegand S."/>
            <person name="Jogler M."/>
            <person name="Boedeker C."/>
            <person name="Pinto D."/>
            <person name="Vollmers J."/>
            <person name="Rivas-Marin E."/>
            <person name="Kohn T."/>
            <person name="Peeters S.H."/>
            <person name="Heuer A."/>
            <person name="Rast P."/>
            <person name="Oberbeckmann S."/>
            <person name="Bunk B."/>
            <person name="Jeske O."/>
            <person name="Meyerdierks A."/>
            <person name="Storesund J.E."/>
            <person name="Kallscheuer N."/>
            <person name="Luecker S."/>
            <person name="Lage O.M."/>
            <person name="Pohl T."/>
            <person name="Merkel B.J."/>
            <person name="Hornburger P."/>
            <person name="Mueller R.-W."/>
            <person name="Bruemmer F."/>
            <person name="Labrenz M."/>
            <person name="Spormann A.M."/>
            <person name="Op den Camp H."/>
            <person name="Overmann J."/>
            <person name="Amann R."/>
            <person name="Jetten M.S.M."/>
            <person name="Mascher T."/>
            <person name="Medema M.H."/>
            <person name="Devos D.P."/>
            <person name="Kaster A.-K."/>
            <person name="Ovreas L."/>
            <person name="Rohde M."/>
            <person name="Galperin M.Y."/>
            <person name="Jogler C."/>
        </authorList>
    </citation>
    <scope>NUCLEOTIDE SEQUENCE [LARGE SCALE GENOMIC DNA]</scope>
    <source>
        <strain evidence="9 10">Pan181</strain>
    </source>
</reference>
<dbReference type="GO" id="GO:0061711">
    <property type="term" value="F:tRNA N(6)-L-threonylcarbamoyladenine synthase activity"/>
    <property type="evidence" value="ECO:0007669"/>
    <property type="project" value="UniProtKB-EC"/>
</dbReference>
<dbReference type="NCBIfam" id="TIGR03725">
    <property type="entry name" value="T6A_YeaZ"/>
    <property type="match status" value="1"/>
</dbReference>
<evidence type="ECO:0000313" key="10">
    <source>
        <dbReference type="Proteomes" id="UP000315750"/>
    </source>
</evidence>
<dbReference type="PRINTS" id="PR00789">
    <property type="entry name" value="OSIALOPTASE"/>
</dbReference>
<dbReference type="SUPFAM" id="SSF53067">
    <property type="entry name" value="Actin-like ATPase domain"/>
    <property type="match status" value="2"/>
</dbReference>
<keyword evidence="6" id="KW-0012">Acyltransferase</keyword>
<dbReference type="KEGG" id="amuc:Pan181_40120"/>
<dbReference type="OrthoDB" id="9784166at2"/>